<reference evidence="1" key="2">
    <citation type="submission" date="2013-01" db="EMBL/GenBank/DDBJ databases">
        <title>The wheat powdery mildew genome reveals unique evolution of an obligate biotroph.</title>
        <authorList>
            <person name="Oberhaensli S."/>
            <person name="Wicker T."/>
            <person name="Keller B."/>
        </authorList>
    </citation>
    <scope>NUCLEOTIDE SEQUENCE</scope>
    <source>
        <strain evidence="1">96224</strain>
    </source>
</reference>
<dbReference type="EMBL" id="KE375046">
    <property type="protein sequence ID" value="EPQ64951.1"/>
    <property type="molecule type" value="Genomic_DNA"/>
</dbReference>
<dbReference type="HOGENOM" id="CLU_2291224_0_0_1"/>
<accession>A0A061HGN7</accession>
<name>A0A061HGN7_BLUGR</name>
<reference evidence="3" key="1">
    <citation type="journal article" date="2013" name="Nat. Genet.">
        <title>The wheat powdery mildew genome shows the unique evolution of an obligate biotroph.</title>
        <authorList>
            <person name="Wicker T."/>
            <person name="Oberhaensli S."/>
            <person name="Parlange F."/>
            <person name="Buchmann J.P."/>
            <person name="Shatalina M."/>
            <person name="Roffler S."/>
            <person name="Ben-David R."/>
            <person name="Dolezel J."/>
            <person name="Simkova H."/>
            <person name="Schulze-Lefert P."/>
            <person name="Spanu P.D."/>
            <person name="Bruggmann R."/>
            <person name="Amselem J."/>
            <person name="Quesneville H."/>
            <person name="Ver Loren van Themaat E."/>
            <person name="Paape T."/>
            <person name="Shimizu K.K."/>
            <person name="Keller B."/>
        </authorList>
    </citation>
    <scope>NUCLEOTIDE SEQUENCE [LARGE SCALE GENOMIC DNA]</scope>
    <source>
        <strain evidence="3">96224</strain>
    </source>
</reference>
<feature type="non-terminal residue" evidence="2">
    <location>
        <position position="101"/>
    </location>
</feature>
<protein>
    <submittedName>
        <fullName evidence="2">BgtAc-30499</fullName>
    </submittedName>
</protein>
<evidence type="ECO:0000313" key="3">
    <source>
        <dbReference type="Proteomes" id="UP000053110"/>
    </source>
</evidence>
<dbReference type="Proteomes" id="UP000053110">
    <property type="component" value="Unassembled WGS sequence"/>
</dbReference>
<evidence type="ECO:0000313" key="2">
    <source>
        <dbReference type="EMBL" id="SUZ10132.1"/>
    </source>
</evidence>
<reference evidence="2" key="3">
    <citation type="submission" date="2018-07" db="EMBL/GenBank/DDBJ databases">
        <authorList>
            <person name="Quirk P.G."/>
            <person name="Krulwich T.A."/>
        </authorList>
    </citation>
    <scope>NUCLEOTIDE SEQUENCE</scope>
    <source>
        <strain evidence="2">96224</strain>
    </source>
</reference>
<dbReference type="EMBL" id="UIGY01000073">
    <property type="protein sequence ID" value="SUZ10132.1"/>
    <property type="molecule type" value="Genomic_DNA"/>
</dbReference>
<proteinExistence type="predicted"/>
<sequence>MQNVPHISMTILPPESSVLDEISFASTDDLWFDNRSLVPIYKAEPKIVWANAKLEQNTWKAKTCGGGKEKGTTDMWEPSFGGMRRLIALQENPLNVLFRPS</sequence>
<gene>
    <name evidence="1" type="ORF">BGT96224_Ac30499</name>
    <name evidence="2" type="ORF">BGT96224V2_LOCUS3298</name>
</gene>
<organism evidence="2">
    <name type="scientific">Blumeria graminis f. sp. tritici 96224</name>
    <dbReference type="NCBI Taxonomy" id="1268274"/>
    <lineage>
        <taxon>Eukaryota</taxon>
        <taxon>Fungi</taxon>
        <taxon>Dikarya</taxon>
        <taxon>Ascomycota</taxon>
        <taxon>Pezizomycotina</taxon>
        <taxon>Leotiomycetes</taxon>
        <taxon>Erysiphales</taxon>
        <taxon>Erysiphaceae</taxon>
        <taxon>Blumeria</taxon>
    </lineage>
</organism>
<evidence type="ECO:0000313" key="1">
    <source>
        <dbReference type="EMBL" id="EPQ64951.1"/>
    </source>
</evidence>
<dbReference type="AlphaFoldDB" id="A0A061HGN7"/>